<evidence type="ECO:0008006" key="4">
    <source>
        <dbReference type="Google" id="ProtNLM"/>
    </source>
</evidence>
<evidence type="ECO:0000256" key="1">
    <source>
        <dbReference type="SAM" id="SignalP"/>
    </source>
</evidence>
<comment type="caution">
    <text evidence="2">The sequence shown here is derived from an EMBL/GenBank/DDBJ whole genome shotgun (WGS) entry which is preliminary data.</text>
</comment>
<dbReference type="Pfam" id="PF07642">
    <property type="entry name" value="BBP2"/>
    <property type="match status" value="1"/>
</dbReference>
<protein>
    <recommendedName>
        <fullName evidence="4">Porin</fullName>
    </recommendedName>
</protein>
<dbReference type="AlphaFoldDB" id="A0A0J8FRY0"/>
<feature type="chain" id="PRO_5005297712" description="Porin" evidence="1">
    <location>
        <begin position="19"/>
        <end position="447"/>
    </location>
</feature>
<dbReference type="EMBL" id="LFMW01000020">
    <property type="protein sequence ID" value="KMT52985.1"/>
    <property type="molecule type" value="Genomic_DNA"/>
</dbReference>
<dbReference type="PATRIC" id="fig|1674920.3.peg.3249"/>
<gene>
    <name evidence="2" type="ORF">ACR52_24155</name>
</gene>
<feature type="signal peptide" evidence="1">
    <location>
        <begin position="1"/>
        <end position="18"/>
    </location>
</feature>
<proteinExistence type="predicted"/>
<accession>A0A0J8FRY0</accession>
<dbReference type="RefSeq" id="WP_048730248.1">
    <property type="nucleotide sequence ID" value="NZ_LFMW01000020.1"/>
</dbReference>
<reference evidence="2 3" key="1">
    <citation type="submission" date="2015-06" db="EMBL/GenBank/DDBJ databases">
        <title>Draft genome sequence of an Antarctic Pseudomonas sp. strain KG01 with full potential for biotechnological applications.</title>
        <authorList>
            <person name="Pavlov M.S."/>
            <person name="Lira F."/>
            <person name="Martinez J.L."/>
            <person name="Marshall S.H."/>
        </authorList>
    </citation>
    <scope>NUCLEOTIDE SEQUENCE [LARGE SCALE GENOMIC DNA]</scope>
    <source>
        <strain evidence="2 3">KG01</strain>
    </source>
</reference>
<keyword evidence="1" id="KW-0732">Signal</keyword>
<organism evidence="2 3">
    <name type="scientific">Pseudomonas fildesensis</name>
    <dbReference type="NCBI Taxonomy" id="1674920"/>
    <lineage>
        <taxon>Bacteria</taxon>
        <taxon>Pseudomonadati</taxon>
        <taxon>Pseudomonadota</taxon>
        <taxon>Gammaproteobacteria</taxon>
        <taxon>Pseudomonadales</taxon>
        <taxon>Pseudomonadaceae</taxon>
        <taxon>Pseudomonas</taxon>
    </lineage>
</organism>
<dbReference type="InterPro" id="IPR011486">
    <property type="entry name" value="BBP2"/>
</dbReference>
<sequence length="447" mass="49322">MRIPIASLCAVFSCSLCAAPPSQQGEGDLANWLIPELERDTGIRIYGVVDAGYSRNNTSTRSERHGGLTNLPVAGYADEKFQLSFFNLFIEKPLNTSYVPRATPLPGPQPTEASFGFTFGLLYGRDGQFARTTGWDEHWGVNEPGASDSAKAQRNRQNFYAFPDLFGTAYLPIGTGISVMAGIFGPGVGYEIPPNIRIARNAFATKTYAFVTEPATVSGVVLGTRLISTESSLLGGELGIVQGWNNLRDNNDSKSVLGAIRWRRADMQGWIDYEFLMGDEQNKSFDDIQAPTSRLISSNGQLKQQHSLNGWFALDQHWSIGAEAVYGRQSGDGKVDTVDIVTGPRFSGAHWWGVNSSLSYQYRKDLIFSARAEHFADPDGFALFPVSTAHGAFNALTLGFRYEAMRNLSLRPEIRYDWFTGSDDDNPFGNGRDRKQATATVQVLYYF</sequence>
<dbReference type="Proteomes" id="UP000037551">
    <property type="component" value="Unassembled WGS sequence"/>
</dbReference>
<dbReference type="OrthoDB" id="9775763at2"/>
<evidence type="ECO:0000313" key="3">
    <source>
        <dbReference type="Proteomes" id="UP000037551"/>
    </source>
</evidence>
<dbReference type="STRING" id="1674920.ACR52_24155"/>
<evidence type="ECO:0000313" key="2">
    <source>
        <dbReference type="EMBL" id="KMT52985.1"/>
    </source>
</evidence>
<keyword evidence="3" id="KW-1185">Reference proteome</keyword>
<name>A0A0J8FRY0_9PSED</name>